<reference evidence="2" key="1">
    <citation type="submission" date="2021-01" db="EMBL/GenBank/DDBJ databases">
        <authorList>
            <consortium name="Genoscope - CEA"/>
            <person name="William W."/>
        </authorList>
    </citation>
    <scope>NUCLEOTIDE SEQUENCE</scope>
</reference>
<evidence type="ECO:0000256" key="1">
    <source>
        <dbReference type="SAM" id="Coils"/>
    </source>
</evidence>
<protein>
    <submittedName>
        <fullName evidence="2">Uncharacterized protein</fullName>
    </submittedName>
</protein>
<accession>A0A8S1K4U7</accession>
<sequence>MQSIKPIVQQISYARQGINEKKNISENIEKMKVAFDQLAPAIRNQQEYIQNMNPSSIQVKDGAEKLQEQKRYFLRFLDLINYELSELINIARNTMGLKDKITNPDPFWEKILYQKVKFIESIKDQLTPDTNYFVLLFKTLNLRDNLIIQFVKALLHRKLLLWKDMNIRNEPFVHAQIKALLNNIESKQTKGQIVSEKLEFKEIDFMNETIPGVWRYQLESKEESYSIGIFFNLLKETYDDLITSLLNYCNLSTDPAALKQVTNNSKQVQSLRQQIEILVEENEKLNKQLNELKVTKRSNEFVEIKRLQQVIEELEVNLSRKTREIDELMANSKGSLSLIQNLREKLKDVEEENHRYNNIFFPKQKDIEQQTAKLLDEFLQIKKDIDTYSSLFKMESQIREKALKSKEQSEDQVQKLVDMLGRSKQKNKELQEVIKQKESIINKVLEAKRQNMDEIQVLNKEITIQKDQVQYEQNRVKEVQVQFDILEKKYQDMFEINTHFNKRIYELERQKKELLDILKKHDIEPDPTKLNFINEPLQS</sequence>
<gene>
    <name evidence="2" type="ORF">PPRIM_AZ9-3.1.T0090384</name>
</gene>
<comment type="caution">
    <text evidence="2">The sequence shown here is derived from an EMBL/GenBank/DDBJ whole genome shotgun (WGS) entry which is preliminary data.</text>
</comment>
<dbReference type="EMBL" id="CAJJDM010000006">
    <property type="protein sequence ID" value="CAD8045368.1"/>
    <property type="molecule type" value="Genomic_DNA"/>
</dbReference>
<evidence type="ECO:0000313" key="2">
    <source>
        <dbReference type="EMBL" id="CAD8045368.1"/>
    </source>
</evidence>
<keyword evidence="3" id="KW-1185">Reference proteome</keyword>
<dbReference type="Proteomes" id="UP000688137">
    <property type="component" value="Unassembled WGS sequence"/>
</dbReference>
<feature type="coiled-coil region" evidence="1">
    <location>
        <begin position="261"/>
        <end position="359"/>
    </location>
</feature>
<keyword evidence="1" id="KW-0175">Coiled coil</keyword>
<name>A0A8S1K4U7_PARPR</name>
<evidence type="ECO:0000313" key="3">
    <source>
        <dbReference type="Proteomes" id="UP000688137"/>
    </source>
</evidence>
<feature type="coiled-coil region" evidence="1">
    <location>
        <begin position="399"/>
        <end position="450"/>
    </location>
</feature>
<dbReference type="OMA" id="CNLSTDP"/>
<proteinExistence type="predicted"/>
<dbReference type="AlphaFoldDB" id="A0A8S1K4U7"/>
<organism evidence="2 3">
    <name type="scientific">Paramecium primaurelia</name>
    <dbReference type="NCBI Taxonomy" id="5886"/>
    <lineage>
        <taxon>Eukaryota</taxon>
        <taxon>Sar</taxon>
        <taxon>Alveolata</taxon>
        <taxon>Ciliophora</taxon>
        <taxon>Intramacronucleata</taxon>
        <taxon>Oligohymenophorea</taxon>
        <taxon>Peniculida</taxon>
        <taxon>Parameciidae</taxon>
        <taxon>Paramecium</taxon>
    </lineage>
</organism>